<evidence type="ECO:0000313" key="2">
    <source>
        <dbReference type="Proteomes" id="UP000680158"/>
    </source>
</evidence>
<dbReference type="GO" id="GO:0005737">
    <property type="term" value="C:cytoplasm"/>
    <property type="evidence" value="ECO:0007669"/>
    <property type="project" value="TreeGrafter"/>
</dbReference>
<dbReference type="PANTHER" id="PTHR43544">
    <property type="entry name" value="SHORT-CHAIN DEHYDROGENASE/REDUCTASE"/>
    <property type="match status" value="1"/>
</dbReference>
<comment type="caution">
    <text evidence="1">The sequence shown here is derived from an EMBL/GenBank/DDBJ whole genome shotgun (WGS) entry which is preliminary data.</text>
</comment>
<dbReference type="RefSeq" id="WP_212684296.1">
    <property type="nucleotide sequence ID" value="NZ_JAGSPM010000005.1"/>
</dbReference>
<dbReference type="AlphaFoldDB" id="A0A941DIT9"/>
<proteinExistence type="predicted"/>
<dbReference type="PANTHER" id="PTHR43544:SF12">
    <property type="entry name" value="NAD(P)-BINDING ROSSMANN-FOLD SUPERFAMILY PROTEIN"/>
    <property type="match status" value="1"/>
</dbReference>
<keyword evidence="2" id="KW-1185">Reference proteome</keyword>
<dbReference type="InterPro" id="IPR051468">
    <property type="entry name" value="Fungal_SecMetab_SDRs"/>
</dbReference>
<dbReference type="SUPFAM" id="SSF51735">
    <property type="entry name" value="NAD(P)-binding Rossmann-fold domains"/>
    <property type="match status" value="1"/>
</dbReference>
<dbReference type="GO" id="GO:0016491">
    <property type="term" value="F:oxidoreductase activity"/>
    <property type="evidence" value="ECO:0007669"/>
    <property type="project" value="TreeGrafter"/>
</dbReference>
<dbReference type="Pfam" id="PF00106">
    <property type="entry name" value="adh_short"/>
    <property type="match status" value="1"/>
</dbReference>
<sequence>MQCHSFPEQFRACVIGASGAIGAAFVSALQQNPRCAEGVALHRHSDPAIDLTDEASIQNAAEQIKAQGPFHLIIHAAGILHQQEFMPEKKLGDLNMAQMQATFMVNTFGPAIVLRHFSKLLDKQRGVFALLSAKVGSIEDNRLGGWYSYRASKAALNMMIKTAAIEIKRTQPNAIVFALHPGTVNSALSQPFRGAEIGRSAEQAAQEMLEVIDRLQAEDHGSFLSYKGERLPW</sequence>
<dbReference type="InterPro" id="IPR002347">
    <property type="entry name" value="SDR_fam"/>
</dbReference>
<protein>
    <submittedName>
        <fullName evidence="1">SDR family NAD(P)-dependent oxidoreductase</fullName>
    </submittedName>
</protein>
<evidence type="ECO:0000313" key="1">
    <source>
        <dbReference type="EMBL" id="MBR7747012.1"/>
    </source>
</evidence>
<dbReference type="EMBL" id="JAGSPM010000005">
    <property type="protein sequence ID" value="MBR7747012.1"/>
    <property type="molecule type" value="Genomic_DNA"/>
</dbReference>
<dbReference type="Proteomes" id="UP000680158">
    <property type="component" value="Unassembled WGS sequence"/>
</dbReference>
<accession>A0A941DIT9</accession>
<name>A0A941DIT9_9BURK</name>
<reference evidence="1 2" key="1">
    <citation type="submission" date="2021-04" db="EMBL/GenBank/DDBJ databases">
        <title>novel species isolated from subtropical streams in China.</title>
        <authorList>
            <person name="Lu H."/>
        </authorList>
    </citation>
    <scope>NUCLEOTIDE SEQUENCE [LARGE SCALE GENOMIC DNA]</scope>
    <source>
        <strain evidence="1 2">BYS107W</strain>
    </source>
</reference>
<dbReference type="InterPro" id="IPR036291">
    <property type="entry name" value="NAD(P)-bd_dom_sf"/>
</dbReference>
<dbReference type="Gene3D" id="3.40.50.720">
    <property type="entry name" value="NAD(P)-binding Rossmann-like Domain"/>
    <property type="match status" value="1"/>
</dbReference>
<gene>
    <name evidence="1" type="ORF">KDM92_10495</name>
</gene>
<organism evidence="1 2">
    <name type="scientific">Undibacterium baiyunense</name>
    <dbReference type="NCBI Taxonomy" id="2828731"/>
    <lineage>
        <taxon>Bacteria</taxon>
        <taxon>Pseudomonadati</taxon>
        <taxon>Pseudomonadota</taxon>
        <taxon>Betaproteobacteria</taxon>
        <taxon>Burkholderiales</taxon>
        <taxon>Oxalobacteraceae</taxon>
        <taxon>Undibacterium</taxon>
    </lineage>
</organism>
<dbReference type="PRINTS" id="PR00081">
    <property type="entry name" value="GDHRDH"/>
</dbReference>